<feature type="compositionally biased region" description="Low complexity" evidence="1">
    <location>
        <begin position="209"/>
        <end position="218"/>
    </location>
</feature>
<comment type="caution">
    <text evidence="2">The sequence shown here is derived from an EMBL/GenBank/DDBJ whole genome shotgun (WGS) entry which is preliminary data.</text>
</comment>
<accession>A0A2N5UR18</accession>
<dbReference type="AlphaFoldDB" id="A0A2N5UR18"/>
<evidence type="ECO:0000313" key="3">
    <source>
        <dbReference type="Proteomes" id="UP000235392"/>
    </source>
</evidence>
<feature type="compositionally biased region" description="Basic and acidic residues" evidence="1">
    <location>
        <begin position="86"/>
        <end position="100"/>
    </location>
</feature>
<evidence type="ECO:0000256" key="1">
    <source>
        <dbReference type="SAM" id="MobiDB-lite"/>
    </source>
</evidence>
<protein>
    <submittedName>
        <fullName evidence="2">Uncharacterized protein</fullName>
    </submittedName>
</protein>
<feature type="region of interest" description="Disordered" evidence="1">
    <location>
        <begin position="193"/>
        <end position="340"/>
    </location>
</feature>
<organism evidence="2 3">
    <name type="scientific">Puccinia coronata f. sp. avenae</name>
    <dbReference type="NCBI Taxonomy" id="200324"/>
    <lineage>
        <taxon>Eukaryota</taxon>
        <taxon>Fungi</taxon>
        <taxon>Dikarya</taxon>
        <taxon>Basidiomycota</taxon>
        <taxon>Pucciniomycotina</taxon>
        <taxon>Pucciniomycetes</taxon>
        <taxon>Pucciniales</taxon>
        <taxon>Pucciniaceae</taxon>
        <taxon>Puccinia</taxon>
    </lineage>
</organism>
<feature type="compositionally biased region" description="Gly residues" evidence="1">
    <location>
        <begin position="317"/>
        <end position="334"/>
    </location>
</feature>
<dbReference type="Proteomes" id="UP000235392">
    <property type="component" value="Unassembled WGS sequence"/>
</dbReference>
<reference evidence="2 3" key="1">
    <citation type="submission" date="2017-11" db="EMBL/GenBank/DDBJ databases">
        <title>De novo assembly and phasing of dikaryotic genomes from two isolates of Puccinia coronata f. sp. avenae, the causal agent of oat crown rust.</title>
        <authorList>
            <person name="Miller M.E."/>
            <person name="Zhang Y."/>
            <person name="Omidvar V."/>
            <person name="Sperschneider J."/>
            <person name="Schwessinger B."/>
            <person name="Raley C."/>
            <person name="Palmer J.M."/>
            <person name="Garnica D."/>
            <person name="Upadhyaya N."/>
            <person name="Rathjen J."/>
            <person name="Taylor J.M."/>
            <person name="Park R.F."/>
            <person name="Dodds P.N."/>
            <person name="Hirsch C.D."/>
            <person name="Kianian S.F."/>
            <person name="Figueroa M."/>
        </authorList>
    </citation>
    <scope>NUCLEOTIDE SEQUENCE [LARGE SCALE GENOMIC DNA]</scope>
    <source>
        <strain evidence="2">12SD80</strain>
    </source>
</reference>
<gene>
    <name evidence="2" type="ORF">PCASD_12269</name>
</gene>
<name>A0A2N5UR18_9BASI</name>
<evidence type="ECO:0000313" key="2">
    <source>
        <dbReference type="EMBL" id="PLW40203.1"/>
    </source>
</evidence>
<dbReference type="EMBL" id="PGCI01000105">
    <property type="protein sequence ID" value="PLW40203.1"/>
    <property type="molecule type" value="Genomic_DNA"/>
</dbReference>
<proteinExistence type="predicted"/>
<sequence>MDIHPMYESMERISAALRQLGRPSTPSSKDGELVAKYGVVKLPEETERDLLTAAGEVEAVVNRNLSGHEGGERTTVPQSDKSSIAAEKEEEKKPSNDADKKPCLIRMFKGDELDENFVYTDQDMVSIITRIVNEEVDCFEIEEVQTATYERLKFCTEHTGPSHEDPGEWEEIVHKTPIQELFSMIEFLREQVRDPSDAEAEADVDPKGTTTTTTTTTTARSCVLNEHDEAAADVEGEESQCTLEAKESKPTSTITAPGSNEEGPAVISPADDADQSETRAGAEEATNQEKSQAVDSESGVVMTGKAAVEPEGLTKGSVGGDQGPGSAKKGGGGSWRPKVAPLDLSTTEASQTTKRGKINAGIYKPDTPRSGQLLSAGPMSGWLDGAILSPLTTAKLVDAVRPLVELYRRHGKDRDKLESLLAACTVDSTANCRFARPACDSPLAAQESPAFADASATRVC</sequence>
<feature type="region of interest" description="Disordered" evidence="1">
    <location>
        <begin position="64"/>
        <end position="100"/>
    </location>
</feature>